<keyword evidence="3" id="KW-1185">Reference proteome</keyword>
<dbReference type="EMBL" id="BAAARE010000001">
    <property type="protein sequence ID" value="GAA2469885.1"/>
    <property type="molecule type" value="Genomic_DNA"/>
</dbReference>
<feature type="region of interest" description="Disordered" evidence="1">
    <location>
        <begin position="154"/>
        <end position="189"/>
    </location>
</feature>
<gene>
    <name evidence="2" type="ORF">GCM10009858_04010</name>
</gene>
<accession>A0ABP5XYW1</accession>
<dbReference type="Proteomes" id="UP001500730">
    <property type="component" value="Unassembled WGS sequence"/>
</dbReference>
<evidence type="ECO:0008006" key="4">
    <source>
        <dbReference type="Google" id="ProtNLM"/>
    </source>
</evidence>
<feature type="compositionally biased region" description="Pro residues" evidence="1">
    <location>
        <begin position="170"/>
        <end position="180"/>
    </location>
</feature>
<sequence length="379" mass="42158">MDPVPIDWVAVEDWLGLSLPGDYKAVATAYGPLDIGDHIWLHTPCIQKGRFEYSKWLSETHRRCRLASRKASPLDPPPFHPAPGGLLAWGETRRAHVLFWDTSPSDDPDEWRTAIFDQNAASAHMNPWTYLDMPMLAALDTAITSGIEIPRAPSIGPLPATGRRTAFLPDPEPWTPPTPAPRGTSQTRRRAALTQGTGFDALTALIPPPAAPYLGEGSWDDLFDRLGTRLPTGYTSLMTRYGAGVWRGWLRFQTPLRIAGRGLVYHSAESLDIYRSLRSEFPEFHPLRAWPERGGFLPFASSIEGDDLAWLTVGDPDTWPLIVVPRDGDQDPPLQSGLIETLLTWARGNHVTHGLPGLDPLDDPLEFATFTPWDDKSHW</sequence>
<reference evidence="3" key="1">
    <citation type="journal article" date="2019" name="Int. J. Syst. Evol. Microbiol.">
        <title>The Global Catalogue of Microorganisms (GCM) 10K type strain sequencing project: providing services to taxonomists for standard genome sequencing and annotation.</title>
        <authorList>
            <consortium name="The Broad Institute Genomics Platform"/>
            <consortium name="The Broad Institute Genome Sequencing Center for Infectious Disease"/>
            <person name="Wu L."/>
            <person name="Ma J."/>
        </authorList>
    </citation>
    <scope>NUCLEOTIDE SEQUENCE [LARGE SCALE GENOMIC DNA]</scope>
    <source>
        <strain evidence="3">JCM 16259</strain>
    </source>
</reference>
<proteinExistence type="predicted"/>
<evidence type="ECO:0000313" key="3">
    <source>
        <dbReference type="Proteomes" id="UP001500730"/>
    </source>
</evidence>
<evidence type="ECO:0000256" key="1">
    <source>
        <dbReference type="SAM" id="MobiDB-lite"/>
    </source>
</evidence>
<evidence type="ECO:0000313" key="2">
    <source>
        <dbReference type="EMBL" id="GAA2469885.1"/>
    </source>
</evidence>
<organism evidence="2 3">
    <name type="scientific">Terrabacter carboxydivorans</name>
    <dbReference type="NCBI Taxonomy" id="619730"/>
    <lineage>
        <taxon>Bacteria</taxon>
        <taxon>Bacillati</taxon>
        <taxon>Actinomycetota</taxon>
        <taxon>Actinomycetes</taxon>
        <taxon>Micrococcales</taxon>
        <taxon>Intrasporangiaceae</taxon>
        <taxon>Terrabacter</taxon>
    </lineage>
</organism>
<name>A0ABP5XYW1_9MICO</name>
<protein>
    <recommendedName>
        <fullName evidence="4">Knr4/Smi1-like domain-containing protein</fullName>
    </recommendedName>
</protein>
<comment type="caution">
    <text evidence="2">The sequence shown here is derived from an EMBL/GenBank/DDBJ whole genome shotgun (WGS) entry which is preliminary data.</text>
</comment>